<gene>
    <name evidence="3" type="ORF">ACFQWG_11625</name>
</gene>
<name>A0ABW2SPT0_9ACTO</name>
<feature type="transmembrane region" description="Helical" evidence="2">
    <location>
        <begin position="229"/>
        <end position="247"/>
    </location>
</feature>
<evidence type="ECO:0000256" key="1">
    <source>
        <dbReference type="SAM" id="MobiDB-lite"/>
    </source>
</evidence>
<dbReference type="RefSeq" id="WP_380975498.1">
    <property type="nucleotide sequence ID" value="NZ_JBHTEF010000001.1"/>
</dbReference>
<feature type="compositionally biased region" description="Low complexity" evidence="1">
    <location>
        <begin position="9"/>
        <end position="23"/>
    </location>
</feature>
<protein>
    <recommendedName>
        <fullName evidence="5">PTS sugar transporter</fullName>
    </recommendedName>
</protein>
<proteinExistence type="predicted"/>
<feature type="transmembrane region" description="Helical" evidence="2">
    <location>
        <begin position="446"/>
        <end position="468"/>
    </location>
</feature>
<keyword evidence="2" id="KW-0812">Transmembrane</keyword>
<keyword evidence="2" id="KW-0472">Membrane</keyword>
<reference evidence="4" key="1">
    <citation type="journal article" date="2019" name="Int. J. Syst. Evol. Microbiol.">
        <title>The Global Catalogue of Microorganisms (GCM) 10K type strain sequencing project: providing services to taxonomists for standard genome sequencing and annotation.</title>
        <authorList>
            <consortium name="The Broad Institute Genomics Platform"/>
            <consortium name="The Broad Institute Genome Sequencing Center for Infectious Disease"/>
            <person name="Wu L."/>
            <person name="Ma J."/>
        </authorList>
    </citation>
    <scope>NUCLEOTIDE SEQUENCE [LARGE SCALE GENOMIC DNA]</scope>
    <source>
        <strain evidence="4">CCUG 56698</strain>
    </source>
</reference>
<evidence type="ECO:0000313" key="4">
    <source>
        <dbReference type="Proteomes" id="UP001596527"/>
    </source>
</evidence>
<evidence type="ECO:0000256" key="2">
    <source>
        <dbReference type="SAM" id="Phobius"/>
    </source>
</evidence>
<feature type="transmembrane region" description="Helical" evidence="2">
    <location>
        <begin position="513"/>
        <end position="538"/>
    </location>
</feature>
<evidence type="ECO:0008006" key="5">
    <source>
        <dbReference type="Google" id="ProtNLM"/>
    </source>
</evidence>
<feature type="transmembrane region" description="Helical" evidence="2">
    <location>
        <begin position="475"/>
        <end position="493"/>
    </location>
</feature>
<sequence>MSADDAPGAQASPQTSAAASTPSVHRIVVLGSSGGNLRSQGGDDPASLLGEVLTQAGAAGFEVAAIQFVEAGVSMDAATGVTPASLWELRDGIPALTFSGTLSEVDEAARRADAQLAGLVERGGADALVLISADPADTNRLTVAAAAHAGLVAAGTGGTSIARAEGMGVRLVSASGSTGTTSTTRAVSYIAGLASHWGVRYRPVLGGAATGGVEGDAGVPAWRRISIRGIMVASIPAFIALALVLAASKIPMLSGLSSLFDTLIAGLPVVVAAVAARRVSGLGEVGMVAGAVTGILSTDGGLIGGLVGGILAGLLASWLLEWTLAHRFPATTANIVAGGLAGLLPGLLVHYALAPATSWLGAGVKDAISAMVGFSPLLAGAAAGAVIWFALMGGVYHAVILPLVLLEMGQKGHSFFGAIDMVCLVMVSLGITLANVVRPRTSGERALAGSGAAVNFFFGTFVEASYPFMFSDRRVFATAIGSATVAGAVVGLTGAEATAYVPAVVAPFVATTAWGMTASMAIAAGLAFAGTLGVNMWVTRQAGGDSEGEAGGLPARP</sequence>
<keyword evidence="4" id="KW-1185">Reference proteome</keyword>
<evidence type="ECO:0000313" key="3">
    <source>
        <dbReference type="EMBL" id="MFC7581844.1"/>
    </source>
</evidence>
<keyword evidence="2" id="KW-1133">Transmembrane helix</keyword>
<comment type="caution">
    <text evidence="3">The sequence shown here is derived from an EMBL/GenBank/DDBJ whole genome shotgun (WGS) entry which is preliminary data.</text>
</comment>
<feature type="transmembrane region" description="Helical" evidence="2">
    <location>
        <begin position="300"/>
        <end position="320"/>
    </location>
</feature>
<feature type="region of interest" description="Disordered" evidence="1">
    <location>
        <begin position="1"/>
        <end position="23"/>
    </location>
</feature>
<feature type="transmembrane region" description="Helical" evidence="2">
    <location>
        <begin position="332"/>
        <end position="353"/>
    </location>
</feature>
<feature type="transmembrane region" description="Helical" evidence="2">
    <location>
        <begin position="415"/>
        <end position="434"/>
    </location>
</feature>
<feature type="transmembrane region" description="Helical" evidence="2">
    <location>
        <begin position="259"/>
        <end position="280"/>
    </location>
</feature>
<accession>A0ABW2SPT0</accession>
<dbReference type="Proteomes" id="UP001596527">
    <property type="component" value="Unassembled WGS sequence"/>
</dbReference>
<organism evidence="3 4">
    <name type="scientific">Schaalia naturae</name>
    <dbReference type="NCBI Taxonomy" id="635203"/>
    <lineage>
        <taxon>Bacteria</taxon>
        <taxon>Bacillati</taxon>
        <taxon>Actinomycetota</taxon>
        <taxon>Actinomycetes</taxon>
        <taxon>Actinomycetales</taxon>
        <taxon>Actinomycetaceae</taxon>
        <taxon>Schaalia</taxon>
    </lineage>
</organism>
<dbReference type="EMBL" id="JBHTEF010000001">
    <property type="protein sequence ID" value="MFC7581844.1"/>
    <property type="molecule type" value="Genomic_DNA"/>
</dbReference>
<feature type="transmembrane region" description="Helical" evidence="2">
    <location>
        <begin position="373"/>
        <end position="406"/>
    </location>
</feature>